<feature type="chain" id="PRO_5044775470" description="DUF1995 domain-containing protein" evidence="1">
    <location>
        <begin position="20"/>
        <end position="194"/>
    </location>
</feature>
<evidence type="ECO:0000259" key="2">
    <source>
        <dbReference type="Pfam" id="PF09353"/>
    </source>
</evidence>
<feature type="domain" description="DUF1995" evidence="2">
    <location>
        <begin position="29"/>
        <end position="190"/>
    </location>
</feature>
<gene>
    <name evidence="3" type="ORF">ACHAWO_005296</name>
</gene>
<accession>A0ABD3P524</accession>
<name>A0ABD3P524_9STRA</name>
<sequence>MKTLLLIHLFVSIHAQIQAAAFSSELILPRNSEDIVRQAAKYISTAYQNGQNLQSIRLPLSESMYSDTEEGFVADRAIGWQGGPQETLRYLSPMASSLLKQIKMTDNTGGLAVKVSEQSLLDFDGSTLQTSEHPAGAVYDIQALLQPNTDGYYLKTIESIEEQFSNTEGKAKRLFLLVNPAWRDKSSWGFFGSK</sequence>
<comment type="caution">
    <text evidence="3">The sequence shown here is derived from an EMBL/GenBank/DDBJ whole genome shotgun (WGS) entry which is preliminary data.</text>
</comment>
<protein>
    <recommendedName>
        <fullName evidence="2">DUF1995 domain-containing protein</fullName>
    </recommendedName>
</protein>
<evidence type="ECO:0000313" key="4">
    <source>
        <dbReference type="Proteomes" id="UP001530400"/>
    </source>
</evidence>
<proteinExistence type="predicted"/>
<dbReference type="Pfam" id="PF09353">
    <property type="entry name" value="DUF1995"/>
    <property type="match status" value="1"/>
</dbReference>
<feature type="signal peptide" evidence="1">
    <location>
        <begin position="1"/>
        <end position="19"/>
    </location>
</feature>
<reference evidence="3 4" key="1">
    <citation type="submission" date="2024-10" db="EMBL/GenBank/DDBJ databases">
        <title>Updated reference genomes for cyclostephanoid diatoms.</title>
        <authorList>
            <person name="Roberts W.R."/>
            <person name="Alverson A.J."/>
        </authorList>
    </citation>
    <scope>NUCLEOTIDE SEQUENCE [LARGE SCALE GENOMIC DNA]</scope>
    <source>
        <strain evidence="3 4">AJA010-31</strain>
    </source>
</reference>
<dbReference type="InterPro" id="IPR018962">
    <property type="entry name" value="DUF1995"/>
</dbReference>
<organism evidence="3 4">
    <name type="scientific">Cyclotella atomus</name>
    <dbReference type="NCBI Taxonomy" id="382360"/>
    <lineage>
        <taxon>Eukaryota</taxon>
        <taxon>Sar</taxon>
        <taxon>Stramenopiles</taxon>
        <taxon>Ochrophyta</taxon>
        <taxon>Bacillariophyta</taxon>
        <taxon>Coscinodiscophyceae</taxon>
        <taxon>Thalassiosirophycidae</taxon>
        <taxon>Stephanodiscales</taxon>
        <taxon>Stephanodiscaceae</taxon>
        <taxon>Cyclotella</taxon>
    </lineage>
</organism>
<dbReference type="EMBL" id="JALLPJ020000803">
    <property type="protein sequence ID" value="KAL3782521.1"/>
    <property type="molecule type" value="Genomic_DNA"/>
</dbReference>
<keyword evidence="1" id="KW-0732">Signal</keyword>
<evidence type="ECO:0000256" key="1">
    <source>
        <dbReference type="SAM" id="SignalP"/>
    </source>
</evidence>
<evidence type="ECO:0000313" key="3">
    <source>
        <dbReference type="EMBL" id="KAL3782521.1"/>
    </source>
</evidence>
<dbReference type="Proteomes" id="UP001530400">
    <property type="component" value="Unassembled WGS sequence"/>
</dbReference>
<dbReference type="AlphaFoldDB" id="A0ABD3P524"/>
<keyword evidence="4" id="KW-1185">Reference proteome</keyword>